<keyword evidence="9" id="KW-1185">Reference proteome</keyword>
<dbReference type="AlphaFoldDB" id="A0A4R7C8Q0"/>
<keyword evidence="3 6" id="KW-0479">Metal-binding</keyword>
<dbReference type="GO" id="GO:0016829">
    <property type="term" value="F:lyase activity"/>
    <property type="evidence" value="ECO:0007669"/>
    <property type="project" value="UniProtKB-KW"/>
</dbReference>
<dbReference type="PANTHER" id="PTHR32308:SF10">
    <property type="entry name" value="CITRATE LYASE SUBUNIT BETA"/>
    <property type="match status" value="1"/>
</dbReference>
<dbReference type="InterPro" id="IPR015813">
    <property type="entry name" value="Pyrv/PenolPyrv_kinase-like_dom"/>
</dbReference>
<evidence type="ECO:0000259" key="7">
    <source>
        <dbReference type="Pfam" id="PF03328"/>
    </source>
</evidence>
<comment type="caution">
    <text evidence="8">The sequence shown here is derived from an EMBL/GenBank/DDBJ whole genome shotgun (WGS) entry which is preliminary data.</text>
</comment>
<keyword evidence="4 6" id="KW-0460">Magnesium</keyword>
<evidence type="ECO:0000256" key="3">
    <source>
        <dbReference type="ARBA" id="ARBA00022723"/>
    </source>
</evidence>
<dbReference type="Pfam" id="PF03328">
    <property type="entry name" value="HpcH_HpaI"/>
    <property type="match status" value="1"/>
</dbReference>
<evidence type="ECO:0000256" key="6">
    <source>
        <dbReference type="PIRSR" id="PIRSR015582-2"/>
    </source>
</evidence>
<feature type="binding site" evidence="5">
    <location>
        <position position="139"/>
    </location>
    <ligand>
        <name>substrate</name>
    </ligand>
</feature>
<comment type="cofactor">
    <cofactor evidence="1">
        <name>Mg(2+)</name>
        <dbReference type="ChEBI" id="CHEBI:18420"/>
    </cofactor>
</comment>
<dbReference type="InterPro" id="IPR040442">
    <property type="entry name" value="Pyrv_kinase-like_dom_sf"/>
</dbReference>
<dbReference type="OrthoDB" id="9800547at2"/>
<accession>A0A4R7C8Q0</accession>
<dbReference type="InterPro" id="IPR011206">
    <property type="entry name" value="Citrate_lyase_beta/mcl1/mcl2"/>
</dbReference>
<organism evidence="8 9">
    <name type="scientific">Enterovirga rhinocerotis</name>
    <dbReference type="NCBI Taxonomy" id="1339210"/>
    <lineage>
        <taxon>Bacteria</taxon>
        <taxon>Pseudomonadati</taxon>
        <taxon>Pseudomonadota</taxon>
        <taxon>Alphaproteobacteria</taxon>
        <taxon>Hyphomicrobiales</taxon>
        <taxon>Methylobacteriaceae</taxon>
        <taxon>Enterovirga</taxon>
    </lineage>
</organism>
<dbReference type="Proteomes" id="UP000295122">
    <property type="component" value="Unassembled WGS sequence"/>
</dbReference>
<dbReference type="PIRSF" id="PIRSF015582">
    <property type="entry name" value="Cit_lyase_B"/>
    <property type="match status" value="1"/>
</dbReference>
<dbReference type="GO" id="GO:0006107">
    <property type="term" value="P:oxaloacetate metabolic process"/>
    <property type="evidence" value="ECO:0007669"/>
    <property type="project" value="TreeGrafter"/>
</dbReference>
<evidence type="ECO:0000256" key="5">
    <source>
        <dbReference type="PIRSR" id="PIRSR015582-1"/>
    </source>
</evidence>
<evidence type="ECO:0000256" key="1">
    <source>
        <dbReference type="ARBA" id="ARBA00001946"/>
    </source>
</evidence>
<keyword evidence="8" id="KW-0456">Lyase</keyword>
<evidence type="ECO:0000256" key="2">
    <source>
        <dbReference type="ARBA" id="ARBA00005568"/>
    </source>
</evidence>
<evidence type="ECO:0000256" key="4">
    <source>
        <dbReference type="ARBA" id="ARBA00022842"/>
    </source>
</evidence>
<feature type="domain" description="HpcH/HpaI aldolase/citrate lyase" evidence="7">
    <location>
        <begin position="17"/>
        <end position="258"/>
    </location>
</feature>
<dbReference type="RefSeq" id="WP_133768257.1">
    <property type="nucleotide sequence ID" value="NZ_SNZR01000011.1"/>
</dbReference>
<comment type="similarity">
    <text evidence="2">Belongs to the HpcH/HpaI aldolase family.</text>
</comment>
<feature type="binding site" evidence="6">
    <location>
        <position position="139"/>
    </location>
    <ligand>
        <name>Mg(2+)</name>
        <dbReference type="ChEBI" id="CHEBI:18420"/>
    </ligand>
</feature>
<feature type="binding site" evidence="6">
    <location>
        <position position="167"/>
    </location>
    <ligand>
        <name>Mg(2+)</name>
        <dbReference type="ChEBI" id="CHEBI:18420"/>
    </ligand>
</feature>
<dbReference type="InterPro" id="IPR005000">
    <property type="entry name" value="Aldolase/citrate-lyase_domain"/>
</dbReference>
<protein>
    <submittedName>
        <fullName evidence="8">Beta-methylmalyl-CoA/L-malyl-CoA lyase</fullName>
    </submittedName>
</protein>
<name>A0A4R7C8Q0_9HYPH</name>
<sequence length="323" mass="34816">MTRPYGFDRGRLQRSELAVPATSERFFAKAAAGPADALFLDLEDAVAIERKDEARAMAVEAINGLDWGTKTLAVRVNGLDTPWGYKDIIALAESCPRLDLILLPKTGRAEDVYVVETLLSAIEQTTKRPHPMGIECLIETAAGLANVEAIAAASPSRLEALIFGVADFALSIGARDALTGAPNPLYQVLSTPDAGAERVRHWNDPFHFALARIATACRANGIRAIDGPFTNFGDPEGYIASAERAAALGFEGKWAIHPTQIDLANRVFSPQPEELAWAELVVTRMEEAKGRGAIAIDGKLIDIAHLKRARVVLEQRDRIAAAG</sequence>
<evidence type="ECO:0000313" key="9">
    <source>
        <dbReference type="Proteomes" id="UP000295122"/>
    </source>
</evidence>
<dbReference type="PANTHER" id="PTHR32308">
    <property type="entry name" value="LYASE BETA SUBUNIT, PUTATIVE (AFU_ORTHOLOGUE AFUA_4G13030)-RELATED"/>
    <property type="match status" value="1"/>
</dbReference>
<dbReference type="Gene3D" id="3.20.20.60">
    <property type="entry name" value="Phosphoenolpyruvate-binding domains"/>
    <property type="match status" value="1"/>
</dbReference>
<gene>
    <name evidence="8" type="ORF">EV668_0492</name>
</gene>
<evidence type="ECO:0000313" key="8">
    <source>
        <dbReference type="EMBL" id="TDR93236.1"/>
    </source>
</evidence>
<feature type="binding site" evidence="5">
    <location>
        <position position="75"/>
    </location>
    <ligand>
        <name>substrate</name>
    </ligand>
</feature>
<proteinExistence type="inferred from homology"/>
<reference evidence="8 9" key="1">
    <citation type="submission" date="2019-03" db="EMBL/GenBank/DDBJ databases">
        <title>Genomic Encyclopedia of Type Strains, Phase IV (KMG-IV): sequencing the most valuable type-strain genomes for metagenomic binning, comparative biology and taxonomic classification.</title>
        <authorList>
            <person name="Goeker M."/>
        </authorList>
    </citation>
    <scope>NUCLEOTIDE SEQUENCE [LARGE SCALE GENOMIC DNA]</scope>
    <source>
        <strain evidence="8 9">DSM 25903</strain>
    </source>
</reference>
<dbReference type="EMBL" id="SNZR01000011">
    <property type="protein sequence ID" value="TDR93236.1"/>
    <property type="molecule type" value="Genomic_DNA"/>
</dbReference>
<dbReference type="GO" id="GO:0000287">
    <property type="term" value="F:magnesium ion binding"/>
    <property type="evidence" value="ECO:0007669"/>
    <property type="project" value="TreeGrafter"/>
</dbReference>
<dbReference type="SUPFAM" id="SSF51621">
    <property type="entry name" value="Phosphoenolpyruvate/pyruvate domain"/>
    <property type="match status" value="1"/>
</dbReference>